<gene>
    <name evidence="3" type="ORF">GMI68_07520</name>
</gene>
<keyword evidence="1 3" id="KW-0238">DNA-binding</keyword>
<comment type="caution">
    <text evidence="3">The sequence shown here is derived from an EMBL/GenBank/DDBJ whole genome shotgun (WGS) entry which is preliminary data.</text>
</comment>
<dbReference type="PROSITE" id="PS51740">
    <property type="entry name" value="SPOVT_ABRB"/>
    <property type="match status" value="1"/>
</dbReference>
<dbReference type="SMART" id="SM00966">
    <property type="entry name" value="SpoVT_AbrB"/>
    <property type="match status" value="1"/>
</dbReference>
<reference evidence="3 4" key="1">
    <citation type="submission" date="2019-11" db="EMBL/GenBank/DDBJ databases">
        <title>Eggerthellaceae novel genus isolated from the rectal contents of marmort.</title>
        <authorList>
            <person name="Zhang G."/>
        </authorList>
    </citation>
    <scope>NUCLEOTIDE SEQUENCE [LARGE SCALE GENOMIC DNA]</scope>
    <source>
        <strain evidence="4">zg-886</strain>
    </source>
</reference>
<name>A0ABX0IM86_9ACTN</name>
<keyword evidence="4" id="KW-1185">Reference proteome</keyword>
<accession>A0ABX0IM86</accession>
<sequence length="56" mass="6206">MPVVTLAKWGNSQGILIPKSVCEALGLSIGDKMELRTDAPSLVLTPQRKYHRSRRS</sequence>
<evidence type="ECO:0000313" key="4">
    <source>
        <dbReference type="Proteomes" id="UP000636394"/>
    </source>
</evidence>
<proteinExistence type="predicted"/>
<protein>
    <submittedName>
        <fullName evidence="3">AbrB/MazE/SpoVT family DNA-binding domain-containing protein</fullName>
    </submittedName>
</protein>
<dbReference type="Gene3D" id="2.10.260.10">
    <property type="match status" value="1"/>
</dbReference>
<dbReference type="InterPro" id="IPR007159">
    <property type="entry name" value="SpoVT-AbrB_dom"/>
</dbReference>
<dbReference type="Proteomes" id="UP000636394">
    <property type="component" value="Unassembled WGS sequence"/>
</dbReference>
<dbReference type="SUPFAM" id="SSF89447">
    <property type="entry name" value="AbrB/MazE/MraZ-like"/>
    <property type="match status" value="1"/>
</dbReference>
<evidence type="ECO:0000313" key="3">
    <source>
        <dbReference type="EMBL" id="NHM14610.1"/>
    </source>
</evidence>
<dbReference type="GO" id="GO:0003677">
    <property type="term" value="F:DNA binding"/>
    <property type="evidence" value="ECO:0007669"/>
    <property type="project" value="UniProtKB-KW"/>
</dbReference>
<dbReference type="InterPro" id="IPR037914">
    <property type="entry name" value="SpoVT-AbrB_sf"/>
</dbReference>
<evidence type="ECO:0000259" key="2">
    <source>
        <dbReference type="PROSITE" id="PS51740"/>
    </source>
</evidence>
<dbReference type="RefSeq" id="WP_166340058.1">
    <property type="nucleotide sequence ID" value="NZ_CP072829.1"/>
</dbReference>
<dbReference type="Pfam" id="PF04014">
    <property type="entry name" value="MazE_antitoxin"/>
    <property type="match status" value="1"/>
</dbReference>
<dbReference type="EMBL" id="WPCR01000009">
    <property type="protein sequence ID" value="NHM14610.1"/>
    <property type="molecule type" value="Genomic_DNA"/>
</dbReference>
<evidence type="ECO:0000256" key="1">
    <source>
        <dbReference type="PROSITE-ProRule" id="PRU01076"/>
    </source>
</evidence>
<organism evidence="3 4">
    <name type="scientific">Xiamenia xianingshaonis</name>
    <dbReference type="NCBI Taxonomy" id="2682776"/>
    <lineage>
        <taxon>Bacteria</taxon>
        <taxon>Bacillati</taxon>
        <taxon>Actinomycetota</taxon>
        <taxon>Coriobacteriia</taxon>
        <taxon>Eggerthellales</taxon>
        <taxon>Eggerthellaceae</taxon>
        <taxon>Xiamenia</taxon>
    </lineage>
</organism>
<feature type="domain" description="SpoVT-AbrB" evidence="2">
    <location>
        <begin position="4"/>
        <end position="49"/>
    </location>
</feature>